<evidence type="ECO:0000259" key="3">
    <source>
        <dbReference type="PROSITE" id="PS50250"/>
    </source>
</evidence>
<evidence type="ECO:0000313" key="4">
    <source>
        <dbReference type="EMBL" id="ELQ74886.1"/>
    </source>
</evidence>
<reference evidence="4 5" key="1">
    <citation type="journal article" date="2012" name="PLoS Pathog.">
        <title>The genome of the obligate intracellular parasite Trachipleistophora hominis: new insights into microsporidian genome dynamics and reductive evolution.</title>
        <authorList>
            <person name="Heinz E."/>
            <person name="Williams T.A."/>
            <person name="Nakjang S."/>
            <person name="Noel C.J."/>
            <person name="Swan D.C."/>
            <person name="Goldberg A.V."/>
            <person name="Harris S.R."/>
            <person name="Weinmaier T."/>
            <person name="Markert S."/>
            <person name="Becher D."/>
            <person name="Bernhardt J."/>
            <person name="Dagan T."/>
            <person name="Hacker C."/>
            <person name="Lucocq J.M."/>
            <person name="Schweder T."/>
            <person name="Rattei T."/>
            <person name="Hall N."/>
            <person name="Hirt R.P."/>
            <person name="Embley T.M."/>
        </authorList>
    </citation>
    <scope>NUCLEOTIDE SEQUENCE [LARGE SCALE GENOMIC DNA]</scope>
</reference>
<dbReference type="HOGENOM" id="CLU_029573_1_0_1"/>
<dbReference type="SMART" id="SM00753">
    <property type="entry name" value="PAM"/>
    <property type="match status" value="1"/>
</dbReference>
<organism evidence="4 5">
    <name type="scientific">Trachipleistophora hominis</name>
    <name type="common">Microsporidian parasite</name>
    <dbReference type="NCBI Taxonomy" id="72359"/>
    <lineage>
        <taxon>Eukaryota</taxon>
        <taxon>Fungi</taxon>
        <taxon>Fungi incertae sedis</taxon>
        <taxon>Microsporidia</taxon>
        <taxon>Pleistophoridae</taxon>
        <taxon>Trachipleistophora</taxon>
    </lineage>
</organism>
<dbReference type="AlphaFoldDB" id="L7JV17"/>
<feature type="domain" description="PCI" evidence="3">
    <location>
        <begin position="203"/>
        <end position="375"/>
    </location>
</feature>
<dbReference type="Proteomes" id="UP000011185">
    <property type="component" value="Unassembled WGS sequence"/>
</dbReference>
<dbReference type="Gene3D" id="1.25.40.570">
    <property type="match status" value="1"/>
</dbReference>
<sequence>MLYIKIIWFEPLHMPELETILQSTHVNNDDKESAIYEMARIIISEQFYDKLAELCQSLRKLWSNLTGARASKIMKRIVGLIPPQDFNLALLFEAKMIEWCQKEELKYLKLFFLTKRVGMLYEIREYEKCLENIGELSTELKKMNDKANLITLYIYESKTYYEMQNMSRAKASLTSARALAVTTFSPSYIQAQIELLAGMYLCEDRQYASAFSNFMEALDGFNQSKCYPEACLTVRYLVLSKIIANRWNEINALLKNKNVQSYLGDGIIKILVRLGESCKQRDLSGYDRIIRENYETIKDNFILSHLAYLNDLLLDSNILKLIEPYLNVSISYLAEQLSFPVSAIEAKLRKLILDGRINGILDYYTGTLVMYEKGEDSVTEKNYFEMMKAISAFIDSGNK</sequence>
<keyword evidence="5" id="KW-1185">Reference proteome</keyword>
<dbReference type="EMBL" id="JH994009">
    <property type="protein sequence ID" value="ELQ74886.1"/>
    <property type="molecule type" value="Genomic_DNA"/>
</dbReference>
<dbReference type="InterPro" id="IPR040773">
    <property type="entry name" value="Rpn6_N"/>
</dbReference>
<dbReference type="InParanoid" id="L7JV17"/>
<evidence type="ECO:0000313" key="5">
    <source>
        <dbReference type="Proteomes" id="UP000011185"/>
    </source>
</evidence>
<dbReference type="SUPFAM" id="SSF46785">
    <property type="entry name" value="Winged helix' DNA-binding domain"/>
    <property type="match status" value="1"/>
</dbReference>
<dbReference type="InterPro" id="IPR050871">
    <property type="entry name" value="26S_Proteasome/COP9_Components"/>
</dbReference>
<comment type="similarity">
    <text evidence="1">Belongs to the proteasome subunit S9 family.</text>
</comment>
<dbReference type="InterPro" id="IPR036390">
    <property type="entry name" value="WH_DNA-bd_sf"/>
</dbReference>
<proteinExistence type="inferred from homology"/>
<name>L7JV17_TRAHO</name>
<dbReference type="VEuPathDB" id="MicrosporidiaDB:THOM_2173"/>
<gene>
    <name evidence="4" type="ORF">THOM_2173</name>
</gene>
<dbReference type="SMART" id="SM00088">
    <property type="entry name" value="PINT"/>
    <property type="match status" value="1"/>
</dbReference>
<keyword evidence="2 4" id="KW-0647">Proteasome</keyword>
<accession>L7JV17</accession>
<evidence type="ECO:0000256" key="1">
    <source>
        <dbReference type="ARBA" id="ARBA00007454"/>
    </source>
</evidence>
<dbReference type="OMA" id="ESKIYHA"/>
<dbReference type="GO" id="GO:0000502">
    <property type="term" value="C:proteasome complex"/>
    <property type="evidence" value="ECO:0007669"/>
    <property type="project" value="UniProtKB-KW"/>
</dbReference>
<dbReference type="FunCoup" id="L7JV17">
    <property type="interactions" value="214"/>
</dbReference>
<dbReference type="PROSITE" id="PS50250">
    <property type="entry name" value="PCI"/>
    <property type="match status" value="1"/>
</dbReference>
<dbReference type="Pfam" id="PF01399">
    <property type="entry name" value="PCI"/>
    <property type="match status" value="1"/>
</dbReference>
<dbReference type="PANTHER" id="PTHR10678">
    <property type="entry name" value="26S PROTEASOME NON-ATPASE REGULATORY SUBUNIT 11/COP9 SIGNALOSOME COMPLEX SUBUNIT 2"/>
    <property type="match status" value="1"/>
</dbReference>
<dbReference type="Pfam" id="PF18055">
    <property type="entry name" value="RPN6_N"/>
    <property type="match status" value="1"/>
</dbReference>
<evidence type="ECO:0000256" key="2">
    <source>
        <dbReference type="ARBA" id="ARBA00022942"/>
    </source>
</evidence>
<dbReference type="InterPro" id="IPR000717">
    <property type="entry name" value="PCI_dom"/>
</dbReference>
<protein>
    <submittedName>
        <fullName evidence="4">26S proteasome regulatory complex, subunit RPN6/PSMD11</fullName>
    </submittedName>
</protein>
<dbReference type="OrthoDB" id="1418352at2759"/>
<dbReference type="STRING" id="72359.L7JV17"/>